<comment type="function">
    <text evidence="5">Component of the origin recognition complex (ORC) that binds origins of replication. DNA-binding is ATP-dependent. ORC is required to assemble the pre-replication complex necessary to initiate DNA replication.</text>
</comment>
<dbReference type="InterPro" id="IPR056773">
    <property type="entry name" value="WHD_ORC2"/>
</dbReference>
<evidence type="ECO:0000256" key="4">
    <source>
        <dbReference type="ARBA" id="ARBA00023242"/>
    </source>
</evidence>
<dbReference type="STRING" id="743788.S8E057"/>
<dbReference type="EMBL" id="KE504164">
    <property type="protein sequence ID" value="EPS98601.1"/>
    <property type="molecule type" value="Genomic_DNA"/>
</dbReference>
<dbReference type="Proteomes" id="UP000015241">
    <property type="component" value="Unassembled WGS sequence"/>
</dbReference>
<dbReference type="HOGENOM" id="CLU_018596_0_0_1"/>
<dbReference type="FunCoup" id="S8E057">
    <property type="interactions" value="1022"/>
</dbReference>
<keyword evidence="4 5" id="KW-0539">Nucleus</keyword>
<dbReference type="PANTHER" id="PTHR14052">
    <property type="entry name" value="ORIGIN RECOGNITION COMPLEX SUBUNIT 2"/>
    <property type="match status" value="1"/>
</dbReference>
<comment type="similarity">
    <text evidence="2 5">Belongs to the ORC2 family.</text>
</comment>
<dbReference type="InterPro" id="IPR007220">
    <property type="entry name" value="ORC2"/>
</dbReference>
<keyword evidence="10" id="KW-1185">Reference proteome</keyword>
<name>S8E057_FOMSC</name>
<evidence type="ECO:0000313" key="10">
    <source>
        <dbReference type="Proteomes" id="UP000015241"/>
    </source>
</evidence>
<organism evidence="9 10">
    <name type="scientific">Fomitopsis schrenkii</name>
    <name type="common">Brown rot fungus</name>
    <dbReference type="NCBI Taxonomy" id="2126942"/>
    <lineage>
        <taxon>Eukaryota</taxon>
        <taxon>Fungi</taxon>
        <taxon>Dikarya</taxon>
        <taxon>Basidiomycota</taxon>
        <taxon>Agaricomycotina</taxon>
        <taxon>Agaricomycetes</taxon>
        <taxon>Polyporales</taxon>
        <taxon>Fomitopsis</taxon>
    </lineage>
</organism>
<evidence type="ECO:0000313" key="9">
    <source>
        <dbReference type="EMBL" id="EPS98601.1"/>
    </source>
</evidence>
<gene>
    <name evidence="9" type="ORF">FOMPIDRAFT_151736</name>
</gene>
<accession>S8E057</accession>
<dbReference type="PANTHER" id="PTHR14052:SF0">
    <property type="entry name" value="ORIGIN RECOGNITION COMPLEX SUBUNIT 2"/>
    <property type="match status" value="1"/>
</dbReference>
<evidence type="ECO:0000256" key="2">
    <source>
        <dbReference type="ARBA" id="ARBA00007421"/>
    </source>
</evidence>
<evidence type="ECO:0000256" key="6">
    <source>
        <dbReference type="SAM" id="MobiDB-lite"/>
    </source>
</evidence>
<dbReference type="eggNOG" id="KOG2928">
    <property type="taxonomic scope" value="Eukaryota"/>
</dbReference>
<evidence type="ECO:0000259" key="8">
    <source>
        <dbReference type="Pfam" id="PF24882"/>
    </source>
</evidence>
<feature type="compositionally biased region" description="Polar residues" evidence="6">
    <location>
        <begin position="35"/>
        <end position="44"/>
    </location>
</feature>
<dbReference type="OrthoDB" id="346673at2759"/>
<reference evidence="9 10" key="1">
    <citation type="journal article" date="2012" name="Science">
        <title>The Paleozoic origin of enzymatic lignin decomposition reconstructed from 31 fungal genomes.</title>
        <authorList>
            <person name="Floudas D."/>
            <person name="Binder M."/>
            <person name="Riley R."/>
            <person name="Barry K."/>
            <person name="Blanchette R.A."/>
            <person name="Henrissat B."/>
            <person name="Martinez A.T."/>
            <person name="Otillar R."/>
            <person name="Spatafora J.W."/>
            <person name="Yadav J.S."/>
            <person name="Aerts A."/>
            <person name="Benoit I."/>
            <person name="Boyd A."/>
            <person name="Carlson A."/>
            <person name="Copeland A."/>
            <person name="Coutinho P.M."/>
            <person name="de Vries R.P."/>
            <person name="Ferreira P."/>
            <person name="Findley K."/>
            <person name="Foster B."/>
            <person name="Gaskell J."/>
            <person name="Glotzer D."/>
            <person name="Gorecki P."/>
            <person name="Heitman J."/>
            <person name="Hesse C."/>
            <person name="Hori C."/>
            <person name="Igarashi K."/>
            <person name="Jurgens J.A."/>
            <person name="Kallen N."/>
            <person name="Kersten P."/>
            <person name="Kohler A."/>
            <person name="Kuees U."/>
            <person name="Kumar T.K.A."/>
            <person name="Kuo A."/>
            <person name="LaButti K."/>
            <person name="Larrondo L.F."/>
            <person name="Lindquist E."/>
            <person name="Ling A."/>
            <person name="Lombard V."/>
            <person name="Lucas S."/>
            <person name="Lundell T."/>
            <person name="Martin R."/>
            <person name="McLaughlin D.J."/>
            <person name="Morgenstern I."/>
            <person name="Morin E."/>
            <person name="Murat C."/>
            <person name="Nagy L.G."/>
            <person name="Nolan M."/>
            <person name="Ohm R.A."/>
            <person name="Patyshakuliyeva A."/>
            <person name="Rokas A."/>
            <person name="Ruiz-Duenas F.J."/>
            <person name="Sabat G."/>
            <person name="Salamov A."/>
            <person name="Samejima M."/>
            <person name="Schmutz J."/>
            <person name="Slot J.C."/>
            <person name="St John F."/>
            <person name="Stenlid J."/>
            <person name="Sun H."/>
            <person name="Sun S."/>
            <person name="Syed K."/>
            <person name="Tsang A."/>
            <person name="Wiebenga A."/>
            <person name="Young D."/>
            <person name="Pisabarro A."/>
            <person name="Eastwood D.C."/>
            <person name="Martin F."/>
            <person name="Cullen D."/>
            <person name="Grigoriev I.V."/>
            <person name="Hibbett D.S."/>
        </authorList>
    </citation>
    <scope>NUCLEOTIDE SEQUENCE</scope>
    <source>
        <strain evidence="10">FP-58527</strain>
    </source>
</reference>
<evidence type="ECO:0000256" key="5">
    <source>
        <dbReference type="RuleBase" id="RU368084"/>
    </source>
</evidence>
<evidence type="ECO:0000256" key="1">
    <source>
        <dbReference type="ARBA" id="ARBA00004123"/>
    </source>
</evidence>
<dbReference type="Pfam" id="PF04084">
    <property type="entry name" value="RecA-like_ORC2"/>
    <property type="match status" value="1"/>
</dbReference>
<sequence>MRRSMSSSSFAGYASTAGTTDVEGEFESDDDVETQTEAQSSPSRAPSRLDAYLDDRDDEADDDARLGAPSIIAQTAFDAYFVLHARPARTSAAVFSQLVPALDAPAYARALAGSRALRSPHVLESTRLWTDERARAALFAQWADELREGFSLLFYGFGSKRTVLNAFARALTKRRRVPGGSERGGHVVIANGYLPGFALKDLLNSIEAIPALQEASDAQQGTAGTGLEAQVQRIYGYFSGADDKAGGGERLYLVIHNIDGPGLRGSKAQVVISRLATAPRIHVVASIDNVQAMGRWSLSEMFTRKRTQPSSYDVPRRGYAWLWHDLTTLAPYDAELASADPSSISGASTSGRRANLATGTAAGGPRIVSETAARHVLASVTQKARRLFVLLGSKQLELMAPAAGEVGAAGQDAAYDYERLFGAAREEFIATSDTALRALLGEFRDHGLVVSAVAPVGAGGTGGGEALWIPMRREALAKVVNELKTDGA</sequence>
<evidence type="ECO:0000256" key="3">
    <source>
        <dbReference type="ARBA" id="ARBA00022705"/>
    </source>
</evidence>
<feature type="compositionally biased region" description="Acidic residues" evidence="6">
    <location>
        <begin position="22"/>
        <end position="34"/>
    </location>
</feature>
<keyword evidence="3 5" id="KW-0235">DNA replication</keyword>
<feature type="domain" description="Origin recognition complex subunit 2 RecA-like" evidence="7">
    <location>
        <begin position="135"/>
        <end position="326"/>
    </location>
</feature>
<dbReference type="GO" id="GO:0006260">
    <property type="term" value="P:DNA replication"/>
    <property type="evidence" value="ECO:0007669"/>
    <property type="project" value="UniProtKB-UniRule"/>
</dbReference>
<evidence type="ECO:0000259" key="7">
    <source>
        <dbReference type="Pfam" id="PF04084"/>
    </source>
</evidence>
<feature type="region of interest" description="Disordered" evidence="6">
    <location>
        <begin position="1"/>
        <end position="50"/>
    </location>
</feature>
<comment type="subcellular location">
    <subcellularLocation>
        <location evidence="1 5">Nucleus</location>
    </subcellularLocation>
</comment>
<dbReference type="InParanoid" id="S8E057"/>
<dbReference type="AlphaFoldDB" id="S8E057"/>
<proteinExistence type="inferred from homology"/>
<dbReference type="InterPro" id="IPR056772">
    <property type="entry name" value="RecA-like_ORC2"/>
</dbReference>
<comment type="subunit">
    <text evidence="5">Component of the origin recognition complex (ORC).</text>
</comment>
<dbReference type="GO" id="GO:0003688">
    <property type="term" value="F:DNA replication origin binding"/>
    <property type="evidence" value="ECO:0007669"/>
    <property type="project" value="UniProtKB-UniRule"/>
</dbReference>
<feature type="domain" description="Origin recognition complex subunit 2 winged-helix" evidence="8">
    <location>
        <begin position="410"/>
        <end position="474"/>
    </location>
</feature>
<dbReference type="Pfam" id="PF24882">
    <property type="entry name" value="WHD_ORC2"/>
    <property type="match status" value="1"/>
</dbReference>
<dbReference type="GO" id="GO:0005664">
    <property type="term" value="C:nuclear origin of replication recognition complex"/>
    <property type="evidence" value="ECO:0007669"/>
    <property type="project" value="UniProtKB-UniRule"/>
</dbReference>
<protein>
    <recommendedName>
        <fullName evidence="5">Origin recognition complex subunit 2</fullName>
    </recommendedName>
</protein>